<evidence type="ECO:0000256" key="2">
    <source>
        <dbReference type="SAM" id="SignalP"/>
    </source>
</evidence>
<feature type="region of interest" description="Disordered" evidence="1">
    <location>
        <begin position="30"/>
        <end position="54"/>
    </location>
</feature>
<sequence length="184" mass="19236">MNITPKARVAIVVALATVLLTGCSAAAPGTEATSAPTATAGQPTPNSAHGDFTDRATKGQIGATVIKVLTPRSFVVGPNAFEQKQNKLSGELTVQIRADSDLVTPAQGACGYDETLAFVTQYFTTNPENAYVLAGDFASDEYYQDLIRAGFAYIPNNEGILKNVQADAQDAKTGLWTTCPGFGA</sequence>
<dbReference type="AlphaFoldDB" id="A0AA41R2J2"/>
<feature type="compositionally biased region" description="Polar residues" evidence="1">
    <location>
        <begin position="31"/>
        <end position="47"/>
    </location>
</feature>
<organism evidence="3 4">
    <name type="scientific">Cryobacterium zhongshanensis</name>
    <dbReference type="NCBI Taxonomy" id="2928153"/>
    <lineage>
        <taxon>Bacteria</taxon>
        <taxon>Bacillati</taxon>
        <taxon>Actinomycetota</taxon>
        <taxon>Actinomycetes</taxon>
        <taxon>Micrococcales</taxon>
        <taxon>Microbacteriaceae</taxon>
        <taxon>Cryobacterium</taxon>
    </lineage>
</organism>
<name>A0AA41R2J2_9MICO</name>
<protein>
    <recommendedName>
        <fullName evidence="5">TNase-like domain-containing protein</fullName>
    </recommendedName>
</protein>
<feature type="chain" id="PRO_5041392197" description="TNase-like domain-containing protein" evidence="2">
    <location>
        <begin position="27"/>
        <end position="184"/>
    </location>
</feature>
<evidence type="ECO:0000313" key="4">
    <source>
        <dbReference type="Proteomes" id="UP001165341"/>
    </source>
</evidence>
<comment type="caution">
    <text evidence="3">The sequence shown here is derived from an EMBL/GenBank/DDBJ whole genome shotgun (WGS) entry which is preliminary data.</text>
</comment>
<dbReference type="EMBL" id="JALGAR010000006">
    <property type="protein sequence ID" value="MCI4659686.1"/>
    <property type="molecule type" value="Genomic_DNA"/>
</dbReference>
<dbReference type="RefSeq" id="WP_243013177.1">
    <property type="nucleotide sequence ID" value="NZ_JALGAR010000006.1"/>
</dbReference>
<proteinExistence type="predicted"/>
<gene>
    <name evidence="3" type="ORF">MQH31_17920</name>
</gene>
<dbReference type="PROSITE" id="PS51257">
    <property type="entry name" value="PROKAR_LIPOPROTEIN"/>
    <property type="match status" value="1"/>
</dbReference>
<evidence type="ECO:0000313" key="3">
    <source>
        <dbReference type="EMBL" id="MCI4659686.1"/>
    </source>
</evidence>
<keyword evidence="4" id="KW-1185">Reference proteome</keyword>
<feature type="signal peptide" evidence="2">
    <location>
        <begin position="1"/>
        <end position="26"/>
    </location>
</feature>
<evidence type="ECO:0000256" key="1">
    <source>
        <dbReference type="SAM" id="MobiDB-lite"/>
    </source>
</evidence>
<keyword evidence="2" id="KW-0732">Signal</keyword>
<accession>A0AA41R2J2</accession>
<evidence type="ECO:0008006" key="5">
    <source>
        <dbReference type="Google" id="ProtNLM"/>
    </source>
</evidence>
<reference evidence="3" key="1">
    <citation type="submission" date="2022-03" db="EMBL/GenBank/DDBJ databases">
        <title>Cryobacterium sp. nov. strain ZS14-85, isolated from Antarctic soil.</title>
        <authorList>
            <person name="Li J."/>
            <person name="Niu G."/>
        </authorList>
    </citation>
    <scope>NUCLEOTIDE SEQUENCE</scope>
    <source>
        <strain evidence="3">ZS14-85</strain>
    </source>
</reference>
<dbReference type="Proteomes" id="UP001165341">
    <property type="component" value="Unassembled WGS sequence"/>
</dbReference>